<evidence type="ECO:0000313" key="2">
    <source>
        <dbReference type="Proteomes" id="UP000789366"/>
    </source>
</evidence>
<organism evidence="1 2">
    <name type="scientific">Cetraspora pellucida</name>
    <dbReference type="NCBI Taxonomy" id="1433469"/>
    <lineage>
        <taxon>Eukaryota</taxon>
        <taxon>Fungi</taxon>
        <taxon>Fungi incertae sedis</taxon>
        <taxon>Mucoromycota</taxon>
        <taxon>Glomeromycotina</taxon>
        <taxon>Glomeromycetes</taxon>
        <taxon>Diversisporales</taxon>
        <taxon>Gigasporaceae</taxon>
        <taxon>Cetraspora</taxon>
    </lineage>
</organism>
<proteinExistence type="predicted"/>
<evidence type="ECO:0000313" key="1">
    <source>
        <dbReference type="EMBL" id="CAG8526017.1"/>
    </source>
</evidence>
<comment type="caution">
    <text evidence="1">The sequence shown here is derived from an EMBL/GenBank/DDBJ whole genome shotgun (WGS) entry which is preliminary data.</text>
</comment>
<protein>
    <submittedName>
        <fullName evidence="1">13438_t:CDS:1</fullName>
    </submittedName>
</protein>
<dbReference type="EMBL" id="CAJVPW010003558">
    <property type="protein sequence ID" value="CAG8526017.1"/>
    <property type="molecule type" value="Genomic_DNA"/>
</dbReference>
<accession>A0ACA9LEF2</accession>
<gene>
    <name evidence="1" type="ORF">SPELUC_LOCUS4151</name>
</gene>
<name>A0ACA9LEF2_9GLOM</name>
<keyword evidence="2" id="KW-1185">Reference proteome</keyword>
<sequence length="131" mass="15393">MYLIVQHLFKNLNQIEDELTYSDVIEMHQYLHTLMTSQWNDLEIVGWLATFIDPQFKKLSAASSTIKQKVFWKLCEKIEFSHQTNNLSTINQASATEISLFLMIKSNSPPYLQLTLSFKCIYLFYKSLNMI</sequence>
<reference evidence="1" key="1">
    <citation type="submission" date="2021-06" db="EMBL/GenBank/DDBJ databases">
        <authorList>
            <person name="Kallberg Y."/>
            <person name="Tangrot J."/>
            <person name="Rosling A."/>
        </authorList>
    </citation>
    <scope>NUCLEOTIDE SEQUENCE</scope>
    <source>
        <strain evidence="1">28 12/20/2015</strain>
    </source>
</reference>
<dbReference type="Proteomes" id="UP000789366">
    <property type="component" value="Unassembled WGS sequence"/>
</dbReference>